<evidence type="ECO:0000313" key="2">
    <source>
        <dbReference type="Proteomes" id="UP000466307"/>
    </source>
</evidence>
<proteinExistence type="predicted"/>
<dbReference type="InterPro" id="IPR024495">
    <property type="entry name" value="DUF2771"/>
</dbReference>
<dbReference type="Proteomes" id="UP000466307">
    <property type="component" value="Unassembled WGS sequence"/>
</dbReference>
<protein>
    <submittedName>
        <fullName evidence="1">DUF2771 family protein</fullName>
    </submittedName>
</protein>
<sequence length="180" mass="18601">MMSSGEKKAVAIIALVAIVVVAVVGSAVGVLVATAHSDDEDGAYLHLAVGDQLHTVEPVRWCDVFLTECTPPPNQPQRETPHVPVPTGTSVLLSVPSVIASGPWSLTALYATPKGLYEDSRILQSGTTFTVKLESEPDRVLVGITVIVPSAVVNADGTIDTARGALAVQTAPVGFAVPAI</sequence>
<name>A0A7K3LY41_9ACTN</name>
<dbReference type="Pfam" id="PF10969">
    <property type="entry name" value="DUF2771"/>
    <property type="match status" value="1"/>
</dbReference>
<dbReference type="AlphaFoldDB" id="A0A7K3LY41"/>
<comment type="caution">
    <text evidence="1">The sequence shown here is derived from an EMBL/GenBank/DDBJ whole genome shotgun (WGS) entry which is preliminary data.</text>
</comment>
<evidence type="ECO:0000313" key="1">
    <source>
        <dbReference type="EMBL" id="NDK92417.1"/>
    </source>
</evidence>
<keyword evidence="2" id="KW-1185">Reference proteome</keyword>
<accession>A0A7K3LY41</accession>
<reference evidence="1 2" key="1">
    <citation type="submission" date="2020-01" db="EMBL/GenBank/DDBJ databases">
        <title>Investigation of new actinobacteria for the biodesulphurisation of diesel fuel.</title>
        <authorList>
            <person name="Athi Narayanan S.M."/>
        </authorList>
    </citation>
    <scope>NUCLEOTIDE SEQUENCE [LARGE SCALE GENOMIC DNA]</scope>
    <source>
        <strain evidence="1 2">213E</strain>
    </source>
</reference>
<gene>
    <name evidence="1" type="ORF">GYA93_23070</name>
</gene>
<dbReference type="EMBL" id="JAADZU010000120">
    <property type="protein sequence ID" value="NDK92417.1"/>
    <property type="molecule type" value="Genomic_DNA"/>
</dbReference>
<organism evidence="1 2">
    <name type="scientific">Gordonia desulfuricans</name>
    <dbReference type="NCBI Taxonomy" id="89051"/>
    <lineage>
        <taxon>Bacteria</taxon>
        <taxon>Bacillati</taxon>
        <taxon>Actinomycetota</taxon>
        <taxon>Actinomycetes</taxon>
        <taxon>Mycobacteriales</taxon>
        <taxon>Gordoniaceae</taxon>
        <taxon>Gordonia</taxon>
    </lineage>
</organism>